<reference evidence="2" key="1">
    <citation type="submission" date="2019-02" db="EMBL/GenBank/DDBJ databases">
        <authorList>
            <person name="Gruber-Vodicka R. H."/>
            <person name="Seah K. B. B."/>
        </authorList>
    </citation>
    <scope>NUCLEOTIDE SEQUENCE</scope>
    <source>
        <strain evidence="2">BECK_BZ131</strain>
    </source>
</reference>
<protein>
    <submittedName>
        <fullName evidence="2">Uncharacterized protein</fullName>
    </submittedName>
</protein>
<sequence length="92" mass="10389">MKNFKTNLEAGDILPNIQFHPTATVATAPFASGELRRTPNHTTYASLSPTDIKATQPAPANPKIKKIHNEIHRAYLRVYFLYPEVQSVYHEV</sequence>
<feature type="region of interest" description="Disordered" evidence="1">
    <location>
        <begin position="30"/>
        <end position="59"/>
    </location>
</feature>
<accession>A0A450U3X2</accession>
<proteinExistence type="predicted"/>
<feature type="compositionally biased region" description="Polar residues" evidence="1">
    <location>
        <begin position="40"/>
        <end position="49"/>
    </location>
</feature>
<evidence type="ECO:0000313" key="2">
    <source>
        <dbReference type="EMBL" id="VFJ77908.1"/>
    </source>
</evidence>
<evidence type="ECO:0000256" key="1">
    <source>
        <dbReference type="SAM" id="MobiDB-lite"/>
    </source>
</evidence>
<gene>
    <name evidence="2" type="ORF">BECKFW1821C_GA0114237_11488</name>
</gene>
<dbReference type="AlphaFoldDB" id="A0A450U3X2"/>
<dbReference type="EMBL" id="CAADFE010000148">
    <property type="protein sequence ID" value="VFJ77908.1"/>
    <property type="molecule type" value="Genomic_DNA"/>
</dbReference>
<name>A0A450U3X2_9GAMM</name>
<organism evidence="2">
    <name type="scientific">Candidatus Kentrum sp. FW</name>
    <dbReference type="NCBI Taxonomy" id="2126338"/>
    <lineage>
        <taxon>Bacteria</taxon>
        <taxon>Pseudomonadati</taxon>
        <taxon>Pseudomonadota</taxon>
        <taxon>Gammaproteobacteria</taxon>
        <taxon>Candidatus Kentrum</taxon>
    </lineage>
</organism>